<keyword evidence="4" id="KW-0560">Oxidoreductase</keyword>
<keyword evidence="3" id="KW-0274">FAD</keyword>
<reference evidence="6" key="1">
    <citation type="submission" date="2021-02" db="EMBL/GenBank/DDBJ databases">
        <authorList>
            <person name="Palmer J.M."/>
        </authorList>
    </citation>
    <scope>NUCLEOTIDE SEQUENCE</scope>
    <source>
        <strain evidence="6">SCRP23</strain>
    </source>
</reference>
<evidence type="ECO:0000313" key="6">
    <source>
        <dbReference type="EMBL" id="KAG7375814.1"/>
    </source>
</evidence>
<dbReference type="EMBL" id="JAGDFL010001475">
    <property type="protein sequence ID" value="KAG7375814.1"/>
    <property type="molecule type" value="Genomic_DNA"/>
</dbReference>
<keyword evidence="7" id="KW-1185">Reference proteome</keyword>
<feature type="domain" description="FAD/NAD(P)-binding" evidence="5">
    <location>
        <begin position="3"/>
        <end position="314"/>
    </location>
</feature>
<dbReference type="Proteomes" id="UP000693981">
    <property type="component" value="Unassembled WGS sequence"/>
</dbReference>
<dbReference type="OrthoDB" id="202203at2759"/>
<accession>A0A8T1V8B6</accession>
<gene>
    <name evidence="6" type="primary">AIFM2_2</name>
    <name evidence="6" type="ORF">PHYBOEH_002008</name>
</gene>
<dbReference type="GO" id="GO:0004174">
    <property type="term" value="F:electron-transferring-flavoprotein dehydrogenase activity"/>
    <property type="evidence" value="ECO:0007669"/>
    <property type="project" value="TreeGrafter"/>
</dbReference>
<sequence length="393" mass="42680">MTRVVIIGGGPAGIRTAQALANNLSESDKTEVIVLEKSAFYYNTVGAPRAYVEADYVKKLFIPYDNAIPKHAQSFVRIVRGVATHISAETNEVSYRAIGSDDKESETTEKLSFDYLVLAMGSSYAVPIKQGDRDYARSATESKLEEVRSHIDSAKAILVVGGGAVGCEIAGEIKAKYPDKSVTIVDANKQLIAGNNLRDKFYTYLNASLDKLGVKVILGERLTERLNGNSFEKRTLQTDKGTMIESDIQLLCGGFRPVATLVQEMDPKLVTERGAIRVNAQLQLEGEQYAHMFALGDVCNHSTPKMAIWAGEQGSYLAGELVAVIRKKQTGFTNPFAGAATEAMILPLGPSGGVSQLPMWGGVVLGDWFTWMIKSRDYLASRIWASIGATVPN</sequence>
<dbReference type="Pfam" id="PF07992">
    <property type="entry name" value="Pyr_redox_2"/>
    <property type="match status" value="1"/>
</dbReference>
<comment type="similarity">
    <text evidence="1">Belongs to the FAD-dependent oxidoreductase family.</text>
</comment>
<evidence type="ECO:0000256" key="3">
    <source>
        <dbReference type="ARBA" id="ARBA00022827"/>
    </source>
</evidence>
<dbReference type="PANTHER" id="PTHR43735:SF3">
    <property type="entry name" value="FERROPTOSIS SUPPRESSOR PROTEIN 1"/>
    <property type="match status" value="1"/>
</dbReference>
<keyword evidence="2" id="KW-0285">Flavoprotein</keyword>
<name>A0A8T1V8B6_9STRA</name>
<protein>
    <submittedName>
        <fullName evidence="6">Apoptosis-inducing factor 2</fullName>
    </submittedName>
</protein>
<comment type="caution">
    <text evidence="6">The sequence shown here is derived from an EMBL/GenBank/DDBJ whole genome shotgun (WGS) entry which is preliminary data.</text>
</comment>
<evidence type="ECO:0000256" key="4">
    <source>
        <dbReference type="ARBA" id="ARBA00023002"/>
    </source>
</evidence>
<dbReference type="InterPro" id="IPR023753">
    <property type="entry name" value="FAD/NAD-binding_dom"/>
</dbReference>
<dbReference type="GO" id="GO:0050660">
    <property type="term" value="F:flavin adenine dinucleotide binding"/>
    <property type="evidence" value="ECO:0007669"/>
    <property type="project" value="TreeGrafter"/>
</dbReference>
<dbReference type="PANTHER" id="PTHR43735">
    <property type="entry name" value="APOPTOSIS-INDUCING FACTOR 1"/>
    <property type="match status" value="1"/>
</dbReference>
<evidence type="ECO:0000256" key="1">
    <source>
        <dbReference type="ARBA" id="ARBA00006442"/>
    </source>
</evidence>
<evidence type="ECO:0000313" key="7">
    <source>
        <dbReference type="Proteomes" id="UP000693981"/>
    </source>
</evidence>
<dbReference type="GO" id="GO:0005737">
    <property type="term" value="C:cytoplasm"/>
    <property type="evidence" value="ECO:0007669"/>
    <property type="project" value="TreeGrafter"/>
</dbReference>
<organism evidence="6 7">
    <name type="scientific">Phytophthora boehmeriae</name>
    <dbReference type="NCBI Taxonomy" id="109152"/>
    <lineage>
        <taxon>Eukaryota</taxon>
        <taxon>Sar</taxon>
        <taxon>Stramenopiles</taxon>
        <taxon>Oomycota</taxon>
        <taxon>Peronosporomycetes</taxon>
        <taxon>Peronosporales</taxon>
        <taxon>Peronosporaceae</taxon>
        <taxon>Phytophthora</taxon>
    </lineage>
</organism>
<evidence type="ECO:0000256" key="2">
    <source>
        <dbReference type="ARBA" id="ARBA00022630"/>
    </source>
</evidence>
<proteinExistence type="inferred from homology"/>
<evidence type="ECO:0000259" key="5">
    <source>
        <dbReference type="Pfam" id="PF07992"/>
    </source>
</evidence>
<dbReference type="AlphaFoldDB" id="A0A8T1V8B6"/>